<reference evidence="1 2" key="1">
    <citation type="submission" date="2019-06" db="EMBL/GenBank/DDBJ databases">
        <title>Sorghum-associated microbial communities from plants grown in Nebraska, USA.</title>
        <authorList>
            <person name="Schachtman D."/>
        </authorList>
    </citation>
    <scope>NUCLEOTIDE SEQUENCE [LARGE SCALE GENOMIC DNA]</scope>
    <source>
        <strain evidence="1 2">1209</strain>
    </source>
</reference>
<evidence type="ECO:0000313" key="1">
    <source>
        <dbReference type="EMBL" id="TWF39210.1"/>
    </source>
</evidence>
<protein>
    <submittedName>
        <fullName evidence="1">Uncharacterized protein</fullName>
    </submittedName>
</protein>
<name>A0A561PM80_9BACT</name>
<comment type="caution">
    <text evidence="1">The sequence shown here is derived from an EMBL/GenBank/DDBJ whole genome shotgun (WGS) entry which is preliminary data.</text>
</comment>
<organism evidence="1 2">
    <name type="scientific">Chitinophaga polysaccharea</name>
    <dbReference type="NCBI Taxonomy" id="1293035"/>
    <lineage>
        <taxon>Bacteria</taxon>
        <taxon>Pseudomonadati</taxon>
        <taxon>Bacteroidota</taxon>
        <taxon>Chitinophagia</taxon>
        <taxon>Chitinophagales</taxon>
        <taxon>Chitinophagaceae</taxon>
        <taxon>Chitinophaga</taxon>
    </lineage>
</organism>
<evidence type="ECO:0000313" key="2">
    <source>
        <dbReference type="Proteomes" id="UP000320811"/>
    </source>
</evidence>
<proteinExistence type="predicted"/>
<dbReference type="PROSITE" id="PS51257">
    <property type="entry name" value="PROKAR_LIPOPROTEIN"/>
    <property type="match status" value="1"/>
</dbReference>
<accession>A0A561PM80</accession>
<sequence length="34" mass="3767">MKTVVFVTYLMIASIGCNGQEKTKKIIIAKVIQP</sequence>
<keyword evidence="2" id="KW-1185">Reference proteome</keyword>
<dbReference type="AlphaFoldDB" id="A0A561PM80"/>
<dbReference type="EMBL" id="VIWO01000006">
    <property type="protein sequence ID" value="TWF39210.1"/>
    <property type="molecule type" value="Genomic_DNA"/>
</dbReference>
<dbReference type="Proteomes" id="UP000320811">
    <property type="component" value="Unassembled WGS sequence"/>
</dbReference>
<gene>
    <name evidence="1" type="ORF">FHW36_106442</name>
</gene>